<dbReference type="RefSeq" id="WP_111217492.1">
    <property type="nucleotide sequence ID" value="NZ_POTY01000207.1"/>
</dbReference>
<sequence>MTVAEVIAARRRHIQESAPCVGCGGSLADCKAARGTDPTAPPWFGCCARGVQASIPCQHEPDAQAALALLAEIEAGEVRTVEQVEAERAERKARAAARGMSWFEYLNQDRQWQPNGRPLVEIADMDPAWRYNASRWLEKRAAKIGARYMLAAHLWLTAVIASPLGPSESSADSLERDIEQQCFEIATNPVTWIRVTALYRALVAGLPDCSVQLEALAAHARHWSTCPARKGGDECRCDQLRADDDERKAAASGVPEWTI</sequence>
<proteinExistence type="predicted"/>
<gene>
    <name evidence="1" type="ORF">C1I95_25750</name>
</gene>
<dbReference type="EMBL" id="POTY01000207">
    <property type="protein sequence ID" value="PZG12455.1"/>
    <property type="molecule type" value="Genomic_DNA"/>
</dbReference>
<name>A0A2W2E5G9_9ACTN</name>
<keyword evidence="2" id="KW-1185">Reference proteome</keyword>
<dbReference type="Proteomes" id="UP000248924">
    <property type="component" value="Unassembled WGS sequence"/>
</dbReference>
<reference evidence="1 2" key="1">
    <citation type="submission" date="2018-01" db="EMBL/GenBank/DDBJ databases">
        <title>Draft genome sequence of Jishengella sp. NA12.</title>
        <authorList>
            <person name="Sahin N."/>
            <person name="Ay H."/>
            <person name="Saygin H."/>
        </authorList>
    </citation>
    <scope>NUCLEOTIDE SEQUENCE [LARGE SCALE GENOMIC DNA]</scope>
    <source>
        <strain evidence="1 2">NA12</strain>
    </source>
</reference>
<dbReference type="OrthoDB" id="9885321at2"/>
<accession>A0A2W2E5G9</accession>
<evidence type="ECO:0000313" key="1">
    <source>
        <dbReference type="EMBL" id="PZG12455.1"/>
    </source>
</evidence>
<comment type="caution">
    <text evidence="1">The sequence shown here is derived from an EMBL/GenBank/DDBJ whole genome shotgun (WGS) entry which is preliminary data.</text>
</comment>
<dbReference type="AlphaFoldDB" id="A0A2W2E5G9"/>
<organism evidence="1 2">
    <name type="scientific">Micromonospora craterilacus</name>
    <dbReference type="NCBI Taxonomy" id="1655439"/>
    <lineage>
        <taxon>Bacteria</taxon>
        <taxon>Bacillati</taxon>
        <taxon>Actinomycetota</taxon>
        <taxon>Actinomycetes</taxon>
        <taxon>Micromonosporales</taxon>
        <taxon>Micromonosporaceae</taxon>
        <taxon>Micromonospora</taxon>
    </lineage>
</organism>
<protein>
    <submittedName>
        <fullName evidence="1">Uncharacterized protein</fullName>
    </submittedName>
</protein>
<evidence type="ECO:0000313" key="2">
    <source>
        <dbReference type="Proteomes" id="UP000248924"/>
    </source>
</evidence>